<proteinExistence type="predicted"/>
<dbReference type="RefSeq" id="XP_028985505.1">
    <property type="nucleotide sequence ID" value="XM_029129672.3"/>
</dbReference>
<dbReference type="PROSITE" id="PS50824">
    <property type="entry name" value="DAPIN"/>
    <property type="match status" value="1"/>
</dbReference>
<dbReference type="KEGG" id="bspl:114843269"/>
<protein>
    <submittedName>
        <fullName evidence="4">Uncharacterized protein LOC114843269 isoform X1</fullName>
    </submittedName>
</protein>
<evidence type="ECO:0000256" key="1">
    <source>
        <dbReference type="SAM" id="MobiDB-lite"/>
    </source>
</evidence>
<keyword evidence="3" id="KW-1185">Reference proteome</keyword>
<reference evidence="4" key="1">
    <citation type="submission" date="2025-08" db="UniProtKB">
        <authorList>
            <consortium name="RefSeq"/>
        </authorList>
    </citation>
    <scope>IDENTIFICATION</scope>
</reference>
<feature type="domain" description="Pyrin" evidence="2">
    <location>
        <begin position="1"/>
        <end position="90"/>
    </location>
</feature>
<dbReference type="SUPFAM" id="SSF47986">
    <property type="entry name" value="DEATH domain"/>
    <property type="match status" value="1"/>
</dbReference>
<dbReference type="InParanoid" id="A0A6P7KV76"/>
<dbReference type="Proteomes" id="UP000515150">
    <property type="component" value="Chromosome 16"/>
</dbReference>
<dbReference type="InterPro" id="IPR011029">
    <property type="entry name" value="DEATH-like_dom_sf"/>
</dbReference>
<feature type="region of interest" description="Disordered" evidence="1">
    <location>
        <begin position="225"/>
        <end position="277"/>
    </location>
</feature>
<dbReference type="Pfam" id="PF02758">
    <property type="entry name" value="PYRIN"/>
    <property type="match status" value="1"/>
</dbReference>
<dbReference type="AlphaFoldDB" id="A0A6P7KV76"/>
<sequence>MTPNTIKESLAKMLHNLSKEDFERFCDHLLDRRQEPRVPMSRVEGKRRWEIAYLLVSTFTEAKSAKVAVEILEKMGCRDEAEKLDSQTKHFQDNGDPTFRRTADGSLDLQRTVEALTFKAPTALCVKKPEEVEAEAKNQVLSQGGDPSNNRLVLSRFTIQFGKYKGQTFKWLLENDVQYTAWLMNEHQKDRNNLINKVNKESLTQYAFAYPDFLKEVKLHAQKEALKSHAHRPTTRFGPNGAKRQTKGTKTRRQARSQQAPSTRGRSIRVPKPAKGT</sequence>
<dbReference type="GeneID" id="114843269"/>
<dbReference type="OrthoDB" id="8960663at2759"/>
<evidence type="ECO:0000313" key="3">
    <source>
        <dbReference type="Proteomes" id="UP000515150"/>
    </source>
</evidence>
<organism evidence="3 4">
    <name type="scientific">Betta splendens</name>
    <name type="common">Siamese fighting fish</name>
    <dbReference type="NCBI Taxonomy" id="158456"/>
    <lineage>
        <taxon>Eukaryota</taxon>
        <taxon>Metazoa</taxon>
        <taxon>Chordata</taxon>
        <taxon>Craniata</taxon>
        <taxon>Vertebrata</taxon>
        <taxon>Euteleostomi</taxon>
        <taxon>Actinopterygii</taxon>
        <taxon>Neopterygii</taxon>
        <taxon>Teleostei</taxon>
        <taxon>Neoteleostei</taxon>
        <taxon>Acanthomorphata</taxon>
        <taxon>Anabantaria</taxon>
        <taxon>Anabantiformes</taxon>
        <taxon>Anabantoidei</taxon>
        <taxon>Osphronemidae</taxon>
        <taxon>Betta</taxon>
    </lineage>
</organism>
<gene>
    <name evidence="4" type="primary">LOC114843269</name>
</gene>
<accession>A0A6P7KV76</accession>
<name>A0A6P7KV76_BETSP</name>
<evidence type="ECO:0000259" key="2">
    <source>
        <dbReference type="PROSITE" id="PS50824"/>
    </source>
</evidence>
<dbReference type="InterPro" id="IPR004020">
    <property type="entry name" value="DAPIN"/>
</dbReference>
<dbReference type="Gene3D" id="1.10.533.10">
    <property type="entry name" value="Death Domain, Fas"/>
    <property type="match status" value="1"/>
</dbReference>
<dbReference type="SMART" id="SM01289">
    <property type="entry name" value="PYRIN"/>
    <property type="match status" value="1"/>
</dbReference>
<feature type="compositionally biased region" description="Polar residues" evidence="1">
    <location>
        <begin position="256"/>
        <end position="265"/>
    </location>
</feature>
<evidence type="ECO:0000313" key="4">
    <source>
        <dbReference type="RefSeq" id="XP_028985505.1"/>
    </source>
</evidence>
<feature type="compositionally biased region" description="Basic residues" evidence="1">
    <location>
        <begin position="244"/>
        <end position="255"/>
    </location>
</feature>